<dbReference type="WBParaSite" id="SMRG1_78760.1">
    <property type="protein sequence ID" value="SMRG1_78760.1"/>
    <property type="gene ID" value="SMRG1_78760"/>
</dbReference>
<dbReference type="WBParaSite" id="SMRG1_78760.3">
    <property type="protein sequence ID" value="SMRG1_78760.3"/>
    <property type="gene ID" value="SMRG1_78760"/>
</dbReference>
<evidence type="ECO:0000313" key="2">
    <source>
        <dbReference type="Proteomes" id="UP000050790"/>
    </source>
</evidence>
<dbReference type="WBParaSite" id="SMRG1_78760.2">
    <property type="protein sequence ID" value="SMRG1_78760.2"/>
    <property type="gene ID" value="SMRG1_78760"/>
</dbReference>
<dbReference type="GO" id="GO:0045944">
    <property type="term" value="P:positive regulation of transcription by RNA polymerase II"/>
    <property type="evidence" value="ECO:0007669"/>
    <property type="project" value="TreeGrafter"/>
</dbReference>
<dbReference type="Proteomes" id="UP000050790">
    <property type="component" value="Unassembled WGS sequence"/>
</dbReference>
<accession>A0AA85AFT4</accession>
<name>A0AA85AFT4_9TREM</name>
<dbReference type="PANTHER" id="PTHR13136:SF16">
    <property type="entry name" value="KAT8 REGULATORY NSL COMPLEX SUBUNIT 3"/>
    <property type="match status" value="1"/>
</dbReference>
<sequence length="553" mass="63463">MDFSQLDKVRSLIEVDHCYTSSSKSNCDSDNEIFNLSPYHSNIEVEESCLDVGGPATRCSFEEERVNQNLSFTNCSSVPELCQRFPTKQPKDDNHTWVLCEKRHLNQILSSLTKVLRNEYFYCSQFHDIKRLNVYKELSLHRAANTLRRIFADLFWHIEKCHSIHLWCVKNLSETLLSIYRSVFCILWRKNKVNPLLKVLNTTLQERYVDDVIVNRFLSDFRSSVNDECNDGVKKTLVQSSSRSIITKNIPTQISSNRSTLGDGIVLACMTFPGSRDSKRLQKLISLLGEIGRINLEDHEEQICDSMRLRLRLFVRRVINLLDEYKNESIYLVSFGVGSLLMLLSVIHILSLNNSRSENNYTNRTSINGIICVGLPLIGLRGKRGELNDPLLSIPALPILFIIGARSRLGGYKEAIEFRKRLFNARRRQRPLTSRIDNNDNDNLIHMNYTNQFRHKINGSSSITATNTTTVVHDDNDELNSISPTFDLLVIGGADHLLRMQPSACRRWCTTQSTVDIRMINAIKKFICKTRIQPFEKLSMDFMLSPSTPSGKR</sequence>
<dbReference type="PANTHER" id="PTHR13136">
    <property type="entry name" value="TESTIS DEVELOPMENT PROTEIN PRTD"/>
    <property type="match status" value="1"/>
</dbReference>
<proteinExistence type="predicted"/>
<feature type="transmembrane region" description="Helical" evidence="1">
    <location>
        <begin position="330"/>
        <end position="350"/>
    </location>
</feature>
<dbReference type="InterPro" id="IPR026555">
    <property type="entry name" value="NSL3/Tex30"/>
</dbReference>
<evidence type="ECO:0000313" key="4">
    <source>
        <dbReference type="WBParaSite" id="SMRG1_78760.2"/>
    </source>
</evidence>
<protein>
    <submittedName>
        <fullName evidence="3 4">Uncharacterized protein</fullName>
    </submittedName>
</protein>
<dbReference type="AlphaFoldDB" id="A0AA85AFT4"/>
<organism evidence="2 3">
    <name type="scientific">Schistosoma margrebowiei</name>
    <dbReference type="NCBI Taxonomy" id="48269"/>
    <lineage>
        <taxon>Eukaryota</taxon>
        <taxon>Metazoa</taxon>
        <taxon>Spiralia</taxon>
        <taxon>Lophotrochozoa</taxon>
        <taxon>Platyhelminthes</taxon>
        <taxon>Trematoda</taxon>
        <taxon>Digenea</taxon>
        <taxon>Strigeidida</taxon>
        <taxon>Schistosomatoidea</taxon>
        <taxon>Schistosomatidae</taxon>
        <taxon>Schistosoma</taxon>
    </lineage>
</organism>
<evidence type="ECO:0000256" key="1">
    <source>
        <dbReference type="SAM" id="Phobius"/>
    </source>
</evidence>
<keyword evidence="1" id="KW-0812">Transmembrane</keyword>
<keyword evidence="1" id="KW-1133">Transmembrane helix</keyword>
<evidence type="ECO:0000313" key="3">
    <source>
        <dbReference type="WBParaSite" id="SMRG1_78760.1"/>
    </source>
</evidence>
<keyword evidence="1" id="KW-0472">Membrane</keyword>
<reference evidence="3 4" key="1">
    <citation type="submission" date="2023-11" db="UniProtKB">
        <authorList>
            <consortium name="WormBaseParasite"/>
        </authorList>
    </citation>
    <scope>IDENTIFICATION</scope>
</reference>
<dbReference type="GO" id="GO:0044545">
    <property type="term" value="C:NSL complex"/>
    <property type="evidence" value="ECO:0007669"/>
    <property type="project" value="TreeGrafter"/>
</dbReference>